<evidence type="ECO:0000256" key="9">
    <source>
        <dbReference type="ARBA" id="ARBA00023065"/>
    </source>
</evidence>
<protein>
    <submittedName>
        <fullName evidence="18">Polysaccharide biosynthesis/export family protein</fullName>
    </submittedName>
</protein>
<feature type="transmembrane region" description="Helical" evidence="15">
    <location>
        <begin position="237"/>
        <end position="257"/>
    </location>
</feature>
<dbReference type="RefSeq" id="WP_341699369.1">
    <property type="nucleotide sequence ID" value="NZ_JBBYHU010000004.1"/>
</dbReference>
<keyword evidence="6 15" id="KW-0812">Transmembrane</keyword>
<evidence type="ECO:0000256" key="5">
    <source>
        <dbReference type="ARBA" id="ARBA00022597"/>
    </source>
</evidence>
<evidence type="ECO:0000256" key="7">
    <source>
        <dbReference type="ARBA" id="ARBA00022729"/>
    </source>
</evidence>
<evidence type="ECO:0000256" key="13">
    <source>
        <dbReference type="ARBA" id="ARBA00023237"/>
    </source>
</evidence>
<dbReference type="PROSITE" id="PS51257">
    <property type="entry name" value="PROKAR_LIPOPROTEIN"/>
    <property type="match status" value="1"/>
</dbReference>
<dbReference type="Gene3D" id="3.10.560.10">
    <property type="entry name" value="Outer membrane lipoprotein wza domain like"/>
    <property type="match status" value="1"/>
</dbReference>
<evidence type="ECO:0000256" key="12">
    <source>
        <dbReference type="ARBA" id="ARBA00023139"/>
    </source>
</evidence>
<evidence type="ECO:0000256" key="14">
    <source>
        <dbReference type="ARBA" id="ARBA00023288"/>
    </source>
</evidence>
<feature type="domain" description="SLBB" evidence="17">
    <location>
        <begin position="147"/>
        <end position="226"/>
    </location>
</feature>
<dbReference type="InterPro" id="IPR054765">
    <property type="entry name" value="SLBB_dom"/>
</dbReference>
<evidence type="ECO:0000256" key="2">
    <source>
        <dbReference type="ARBA" id="ARBA00009450"/>
    </source>
</evidence>
<evidence type="ECO:0000256" key="4">
    <source>
        <dbReference type="ARBA" id="ARBA00022452"/>
    </source>
</evidence>
<evidence type="ECO:0000256" key="11">
    <source>
        <dbReference type="ARBA" id="ARBA00023136"/>
    </source>
</evidence>
<evidence type="ECO:0000256" key="15">
    <source>
        <dbReference type="SAM" id="Phobius"/>
    </source>
</evidence>
<sequence length="259" mass="28921">MKYFCLSKSAIFFFLMFLFFSCTPKKNLLYYQNIDTMASAKLNSYEVRIQPDDLLQINISAEDPKVTAPFNLNPTNVVGEGAQGQVGGNKSVINDYLVDAEGFINFPELGKLKLGGLTRSEVLDLLNKKIGAYIKNPIITIRIQNFKVAIHGEVNSPGLFNSKTDRLTLVEALTQAGDLKLTANRKNILVIREIDGVKSYFRVDVTKSDFINSPYYYLAQNDVIYVEPKNRTLSPDVTLVTTISSLLLTAVSFILVLTK</sequence>
<evidence type="ECO:0000256" key="6">
    <source>
        <dbReference type="ARBA" id="ARBA00022692"/>
    </source>
</evidence>
<dbReference type="Pfam" id="PF22461">
    <property type="entry name" value="SLBB_2"/>
    <property type="match status" value="1"/>
</dbReference>
<keyword evidence="15" id="KW-1133">Transmembrane helix</keyword>
<dbReference type="Pfam" id="PF02563">
    <property type="entry name" value="Poly_export"/>
    <property type="match status" value="1"/>
</dbReference>
<keyword evidence="7" id="KW-0732">Signal</keyword>
<accession>A0ABU9HJ28</accession>
<keyword evidence="8" id="KW-0625">Polysaccharide transport</keyword>
<keyword evidence="3" id="KW-0813">Transport</keyword>
<dbReference type="InterPro" id="IPR003715">
    <property type="entry name" value="Poly_export_N"/>
</dbReference>
<keyword evidence="5" id="KW-0762">Sugar transport</keyword>
<evidence type="ECO:0000256" key="3">
    <source>
        <dbReference type="ARBA" id="ARBA00022448"/>
    </source>
</evidence>
<dbReference type="PANTHER" id="PTHR33619:SF3">
    <property type="entry name" value="POLYSACCHARIDE EXPORT PROTEIN GFCE-RELATED"/>
    <property type="match status" value="1"/>
</dbReference>
<comment type="caution">
    <text evidence="18">The sequence shown here is derived from an EMBL/GenBank/DDBJ whole genome shotgun (WGS) entry which is preliminary data.</text>
</comment>
<evidence type="ECO:0000313" key="19">
    <source>
        <dbReference type="Proteomes" id="UP001398556"/>
    </source>
</evidence>
<dbReference type="PANTHER" id="PTHR33619">
    <property type="entry name" value="POLYSACCHARIDE EXPORT PROTEIN GFCE-RELATED"/>
    <property type="match status" value="1"/>
</dbReference>
<comment type="subcellular location">
    <subcellularLocation>
        <location evidence="1">Cell outer membrane</location>
        <topology evidence="1">Multi-pass membrane protein</topology>
    </subcellularLocation>
</comment>
<evidence type="ECO:0000256" key="10">
    <source>
        <dbReference type="ARBA" id="ARBA00023114"/>
    </source>
</evidence>
<dbReference type="EMBL" id="JBBYHU010000004">
    <property type="protein sequence ID" value="MEL1240124.1"/>
    <property type="molecule type" value="Genomic_DNA"/>
</dbReference>
<evidence type="ECO:0000259" key="16">
    <source>
        <dbReference type="Pfam" id="PF02563"/>
    </source>
</evidence>
<organism evidence="18 19">
    <name type="scientific">Flavobacterium flavipallidum</name>
    <dbReference type="NCBI Taxonomy" id="3139140"/>
    <lineage>
        <taxon>Bacteria</taxon>
        <taxon>Pseudomonadati</taxon>
        <taxon>Bacteroidota</taxon>
        <taxon>Flavobacteriia</taxon>
        <taxon>Flavobacteriales</taxon>
        <taxon>Flavobacteriaceae</taxon>
        <taxon>Flavobacterium</taxon>
    </lineage>
</organism>
<evidence type="ECO:0000259" key="17">
    <source>
        <dbReference type="Pfam" id="PF22461"/>
    </source>
</evidence>
<keyword evidence="19" id="KW-1185">Reference proteome</keyword>
<keyword evidence="12" id="KW-0564">Palmitate</keyword>
<comment type="similarity">
    <text evidence="2">Belongs to the BexD/CtrA/VexA family.</text>
</comment>
<keyword evidence="9" id="KW-0406">Ion transport</keyword>
<keyword evidence="13" id="KW-0998">Cell outer membrane</keyword>
<feature type="domain" description="Polysaccharide export protein N-terminal" evidence="16">
    <location>
        <begin position="44"/>
        <end position="143"/>
    </location>
</feature>
<evidence type="ECO:0000256" key="8">
    <source>
        <dbReference type="ARBA" id="ARBA00023047"/>
    </source>
</evidence>
<keyword evidence="10" id="KW-0626">Porin</keyword>
<dbReference type="InterPro" id="IPR049712">
    <property type="entry name" value="Poly_export"/>
</dbReference>
<dbReference type="Proteomes" id="UP001398556">
    <property type="component" value="Unassembled WGS sequence"/>
</dbReference>
<keyword evidence="14" id="KW-0449">Lipoprotein</keyword>
<reference evidence="18 19" key="1">
    <citation type="submission" date="2024-04" db="EMBL/GenBank/DDBJ databases">
        <title>Flavobacterium sp. DGU99 16S ribosomal RNA gene Genome sequencing and assembly.</title>
        <authorList>
            <person name="Park S."/>
        </authorList>
    </citation>
    <scope>NUCLEOTIDE SEQUENCE [LARGE SCALE GENOMIC DNA]</scope>
    <source>
        <strain evidence="18 19">DGU99</strain>
    </source>
</reference>
<keyword evidence="4" id="KW-1134">Transmembrane beta strand</keyword>
<evidence type="ECO:0000313" key="18">
    <source>
        <dbReference type="EMBL" id="MEL1240124.1"/>
    </source>
</evidence>
<evidence type="ECO:0000256" key="1">
    <source>
        <dbReference type="ARBA" id="ARBA00004571"/>
    </source>
</evidence>
<proteinExistence type="inferred from homology"/>
<name>A0ABU9HJ28_9FLAO</name>
<keyword evidence="11 15" id="KW-0472">Membrane</keyword>
<gene>
    <name evidence="18" type="ORF">AAEO59_03585</name>
</gene>